<dbReference type="Proteomes" id="UP000325827">
    <property type="component" value="Unassembled WGS sequence"/>
</dbReference>
<dbReference type="EMBL" id="VYSA01000002">
    <property type="protein sequence ID" value="KAA9108502.1"/>
    <property type="molecule type" value="Genomic_DNA"/>
</dbReference>
<gene>
    <name evidence="3" type="ORF">F6B43_09990</name>
</gene>
<evidence type="ECO:0000256" key="1">
    <source>
        <dbReference type="SAM" id="MobiDB-lite"/>
    </source>
</evidence>
<accession>A0A5J5J1N1</accession>
<proteinExistence type="predicted"/>
<sequence>MPAAEPGPPPRLRRDLSPAPRLDPPLLDSPSADVEAAAQTSVLPGEHRGGFSRLFTAPVGVAEQAHVDPDEQEEWETVEPPRLYRGIAGWALACSIVALITSLFVGWGFPVGVMGVIAGIVSLRRPVESRAVAIWAVVLGSVSVLYSAGWLVWAAIQLQAG</sequence>
<keyword evidence="2" id="KW-0812">Transmembrane</keyword>
<evidence type="ECO:0000313" key="4">
    <source>
        <dbReference type="Proteomes" id="UP000325827"/>
    </source>
</evidence>
<feature type="transmembrane region" description="Helical" evidence="2">
    <location>
        <begin position="87"/>
        <end position="120"/>
    </location>
</feature>
<feature type="compositionally biased region" description="Low complexity" evidence="1">
    <location>
        <begin position="17"/>
        <end position="33"/>
    </location>
</feature>
<dbReference type="AlphaFoldDB" id="A0A5J5J1N1"/>
<feature type="transmembrane region" description="Helical" evidence="2">
    <location>
        <begin position="132"/>
        <end position="156"/>
    </location>
</feature>
<feature type="compositionally biased region" description="Pro residues" evidence="1">
    <location>
        <begin position="1"/>
        <end position="10"/>
    </location>
</feature>
<organism evidence="3 4">
    <name type="scientific">Microbacterium rhizomatis</name>
    <dbReference type="NCBI Taxonomy" id="1631477"/>
    <lineage>
        <taxon>Bacteria</taxon>
        <taxon>Bacillati</taxon>
        <taxon>Actinomycetota</taxon>
        <taxon>Actinomycetes</taxon>
        <taxon>Micrococcales</taxon>
        <taxon>Microbacteriaceae</taxon>
        <taxon>Microbacterium</taxon>
    </lineage>
</organism>
<feature type="region of interest" description="Disordered" evidence="1">
    <location>
        <begin position="1"/>
        <end position="40"/>
    </location>
</feature>
<dbReference type="OrthoDB" id="5084049at2"/>
<keyword evidence="4" id="KW-1185">Reference proteome</keyword>
<protein>
    <recommendedName>
        <fullName evidence="5">DUF4190 domain-containing protein</fullName>
    </recommendedName>
</protein>
<evidence type="ECO:0008006" key="5">
    <source>
        <dbReference type="Google" id="ProtNLM"/>
    </source>
</evidence>
<name>A0A5J5J1N1_9MICO</name>
<evidence type="ECO:0000256" key="2">
    <source>
        <dbReference type="SAM" id="Phobius"/>
    </source>
</evidence>
<comment type="caution">
    <text evidence="3">The sequence shown here is derived from an EMBL/GenBank/DDBJ whole genome shotgun (WGS) entry which is preliminary data.</text>
</comment>
<keyword evidence="2" id="KW-0472">Membrane</keyword>
<reference evidence="4" key="1">
    <citation type="submission" date="2019-09" db="EMBL/GenBank/DDBJ databases">
        <title>Mumia zhuanghuii sp. nov. isolated from the intestinal contents of plateau pika (Ochotona curzoniae) in the Qinghai-Tibet plateau of China.</title>
        <authorList>
            <person name="Tian Z."/>
        </authorList>
    </citation>
    <scope>NUCLEOTIDE SEQUENCE [LARGE SCALE GENOMIC DNA]</scope>
    <source>
        <strain evidence="4">JCM 30598</strain>
    </source>
</reference>
<evidence type="ECO:0000313" key="3">
    <source>
        <dbReference type="EMBL" id="KAA9108502.1"/>
    </source>
</evidence>
<keyword evidence="2" id="KW-1133">Transmembrane helix</keyword>